<keyword evidence="9 12" id="KW-0238">DNA-binding</keyword>
<evidence type="ECO:0000256" key="2">
    <source>
        <dbReference type="ARBA" id="ARBA00006597"/>
    </source>
</evidence>
<evidence type="ECO:0000259" key="13">
    <source>
        <dbReference type="PROSITE" id="PS51674"/>
    </source>
</evidence>
<evidence type="ECO:0000256" key="12">
    <source>
        <dbReference type="HAMAP-Rule" id="MF_01479"/>
    </source>
</evidence>
<dbReference type="HAMAP" id="MF_01479">
    <property type="entry name" value="WhiB"/>
    <property type="match status" value="1"/>
</dbReference>
<comment type="subcellular location">
    <subcellularLocation>
        <location evidence="1 12">Cytoplasm</location>
    </subcellularLocation>
</comment>
<keyword evidence="8 12" id="KW-0805">Transcription regulation</keyword>
<evidence type="ECO:0000313" key="14">
    <source>
        <dbReference type="EMBL" id="GAA4713680.1"/>
    </source>
</evidence>
<proteinExistence type="inferred from homology"/>
<keyword evidence="5 12" id="KW-0479">Metal-binding</keyword>
<evidence type="ECO:0000256" key="3">
    <source>
        <dbReference type="ARBA" id="ARBA00022485"/>
    </source>
</evidence>
<organism evidence="14 15">
    <name type="scientific">Pseudonocardia yuanmonensis</name>
    <dbReference type="NCBI Taxonomy" id="1095914"/>
    <lineage>
        <taxon>Bacteria</taxon>
        <taxon>Bacillati</taxon>
        <taxon>Actinomycetota</taxon>
        <taxon>Actinomycetes</taxon>
        <taxon>Pseudonocardiales</taxon>
        <taxon>Pseudonocardiaceae</taxon>
        <taxon>Pseudonocardia</taxon>
    </lineage>
</organism>
<evidence type="ECO:0000256" key="9">
    <source>
        <dbReference type="ARBA" id="ARBA00023125"/>
    </source>
</evidence>
<dbReference type="PANTHER" id="PTHR38839:SF5">
    <property type="entry name" value="TRANSCRIPTIONAL REGULATOR WHID"/>
    <property type="match status" value="1"/>
</dbReference>
<comment type="similarity">
    <text evidence="2 12">Belongs to the WhiB family.</text>
</comment>
<accession>A0ABP8XRY1</accession>
<dbReference type="PANTHER" id="PTHR38839">
    <property type="entry name" value="TRANSCRIPTIONAL REGULATOR WHID-RELATED"/>
    <property type="match status" value="1"/>
</dbReference>
<evidence type="ECO:0000256" key="7">
    <source>
        <dbReference type="ARBA" id="ARBA00023014"/>
    </source>
</evidence>
<keyword evidence="7 12" id="KW-0411">Iron-sulfur</keyword>
<evidence type="ECO:0000256" key="8">
    <source>
        <dbReference type="ARBA" id="ARBA00023015"/>
    </source>
</evidence>
<keyword evidence="11 12" id="KW-0804">Transcription</keyword>
<evidence type="ECO:0000313" key="15">
    <source>
        <dbReference type="Proteomes" id="UP001500325"/>
    </source>
</evidence>
<sequence>MLGTSLPSNDFFASNWWVMTVADIRRLPGPVSDIWDWQMQGACRGMDSSFFFHPEGERGPARANRERRAKEICAACPVLEMCRRHALEVQEPYGVWGGLSEHEREAIIRGRDRRLRIDDKKGVQPV</sequence>
<comment type="PTM">
    <text evidence="12">The Fe-S cluster can be nitrosylated by nitric oxide (NO).</text>
</comment>
<feature type="binding site" evidence="12">
    <location>
        <position position="73"/>
    </location>
    <ligand>
        <name>[4Fe-4S] cluster</name>
        <dbReference type="ChEBI" id="CHEBI:49883"/>
    </ligand>
</feature>
<dbReference type="Pfam" id="PF02467">
    <property type="entry name" value="Whib"/>
    <property type="match status" value="1"/>
</dbReference>
<evidence type="ECO:0000256" key="11">
    <source>
        <dbReference type="ARBA" id="ARBA00023163"/>
    </source>
</evidence>
<name>A0ABP8XRY1_9PSEU</name>
<keyword evidence="4 12" id="KW-0963">Cytoplasm</keyword>
<gene>
    <name evidence="12" type="primary">whiB</name>
    <name evidence="14" type="ORF">GCM10023215_65880</name>
</gene>
<evidence type="ECO:0000256" key="4">
    <source>
        <dbReference type="ARBA" id="ARBA00022490"/>
    </source>
</evidence>
<feature type="binding site" evidence="12">
    <location>
        <position position="43"/>
    </location>
    <ligand>
        <name>[4Fe-4S] cluster</name>
        <dbReference type="ChEBI" id="CHEBI:49883"/>
    </ligand>
</feature>
<dbReference type="InterPro" id="IPR003482">
    <property type="entry name" value="Whib"/>
</dbReference>
<keyword evidence="10 12" id="KW-1015">Disulfide bond</keyword>
<comment type="caution">
    <text evidence="14">The sequence shown here is derived from an EMBL/GenBank/DDBJ whole genome shotgun (WGS) entry which is preliminary data.</text>
</comment>
<feature type="domain" description="4Fe-4S Wbl-type" evidence="13">
    <location>
        <begin position="42"/>
        <end position="106"/>
    </location>
</feature>
<dbReference type="PROSITE" id="PS51674">
    <property type="entry name" value="4FE4S_WBL"/>
    <property type="match status" value="1"/>
</dbReference>
<keyword evidence="15" id="KW-1185">Reference proteome</keyword>
<evidence type="ECO:0000256" key="5">
    <source>
        <dbReference type="ARBA" id="ARBA00022723"/>
    </source>
</evidence>
<comment type="cofactor">
    <cofactor evidence="12">
        <name>[4Fe-4S] cluster</name>
        <dbReference type="ChEBI" id="CHEBI:49883"/>
    </cofactor>
    <text evidence="12">Binds 1 [4Fe-4S] cluster per subunit. Following nitrosylation of the [4Fe-4S] cluster binds 1 [4Fe-8(NO)] cluster per subunit.</text>
</comment>
<dbReference type="EMBL" id="BAABIC010000038">
    <property type="protein sequence ID" value="GAA4713680.1"/>
    <property type="molecule type" value="Genomic_DNA"/>
</dbReference>
<comment type="function">
    <text evidence="12">Acts as a transcriptional regulator. Probably redox-responsive. The apo- but not holo-form probably binds DNA.</text>
</comment>
<protein>
    <recommendedName>
        <fullName evidence="12">Transcriptional regulator WhiB</fullName>
    </recommendedName>
</protein>
<evidence type="ECO:0000256" key="6">
    <source>
        <dbReference type="ARBA" id="ARBA00023004"/>
    </source>
</evidence>
<comment type="PTM">
    <text evidence="12">Upon Fe-S cluster removal intramolecular disulfide bonds are formed.</text>
</comment>
<dbReference type="InterPro" id="IPR034768">
    <property type="entry name" value="4FE4S_WBL"/>
</dbReference>
<reference evidence="15" key="1">
    <citation type="journal article" date="2019" name="Int. J. Syst. Evol. Microbiol.">
        <title>The Global Catalogue of Microorganisms (GCM) 10K type strain sequencing project: providing services to taxonomists for standard genome sequencing and annotation.</title>
        <authorList>
            <consortium name="The Broad Institute Genomics Platform"/>
            <consortium name="The Broad Institute Genome Sequencing Center for Infectious Disease"/>
            <person name="Wu L."/>
            <person name="Ma J."/>
        </authorList>
    </citation>
    <scope>NUCLEOTIDE SEQUENCE [LARGE SCALE GENOMIC DNA]</scope>
    <source>
        <strain evidence="15">JCM 18055</strain>
    </source>
</reference>
<evidence type="ECO:0000256" key="1">
    <source>
        <dbReference type="ARBA" id="ARBA00004496"/>
    </source>
</evidence>
<feature type="binding site" evidence="12">
    <location>
        <position position="76"/>
    </location>
    <ligand>
        <name>[4Fe-4S] cluster</name>
        <dbReference type="ChEBI" id="CHEBI:49883"/>
    </ligand>
</feature>
<keyword evidence="3 12" id="KW-0004">4Fe-4S</keyword>
<keyword evidence="6 12" id="KW-0408">Iron</keyword>
<feature type="binding site" evidence="12">
    <location>
        <position position="82"/>
    </location>
    <ligand>
        <name>[4Fe-4S] cluster</name>
        <dbReference type="ChEBI" id="CHEBI:49883"/>
    </ligand>
</feature>
<evidence type="ECO:0000256" key="10">
    <source>
        <dbReference type="ARBA" id="ARBA00023157"/>
    </source>
</evidence>
<dbReference type="Proteomes" id="UP001500325">
    <property type="component" value="Unassembled WGS sequence"/>
</dbReference>